<dbReference type="EMBL" id="MU007100">
    <property type="protein sequence ID" value="KAF2421178.1"/>
    <property type="molecule type" value="Genomic_DNA"/>
</dbReference>
<name>A0A9P4NHG0_9PEZI</name>
<organism evidence="2 3">
    <name type="scientific">Tothia fuscella</name>
    <dbReference type="NCBI Taxonomy" id="1048955"/>
    <lineage>
        <taxon>Eukaryota</taxon>
        <taxon>Fungi</taxon>
        <taxon>Dikarya</taxon>
        <taxon>Ascomycota</taxon>
        <taxon>Pezizomycotina</taxon>
        <taxon>Dothideomycetes</taxon>
        <taxon>Pleosporomycetidae</taxon>
        <taxon>Venturiales</taxon>
        <taxon>Cylindrosympodiaceae</taxon>
        <taxon>Tothia</taxon>
    </lineage>
</organism>
<evidence type="ECO:0000313" key="2">
    <source>
        <dbReference type="EMBL" id="KAF2421178.1"/>
    </source>
</evidence>
<dbReference type="Proteomes" id="UP000800235">
    <property type="component" value="Unassembled WGS sequence"/>
</dbReference>
<protein>
    <recommendedName>
        <fullName evidence="1">F-box domain-containing protein</fullName>
    </recommendedName>
</protein>
<evidence type="ECO:0000259" key="1">
    <source>
        <dbReference type="PROSITE" id="PS50181"/>
    </source>
</evidence>
<dbReference type="InterPro" id="IPR001810">
    <property type="entry name" value="F-box_dom"/>
</dbReference>
<keyword evidence="3" id="KW-1185">Reference proteome</keyword>
<dbReference type="AlphaFoldDB" id="A0A9P4NHG0"/>
<sequence>MTAPLLSLPNELKQEVIGHLDTQAILSLRLVNKDLLNNVQETQAFENLFEQVTIHLHPQSLELFKAICASPILSKVVKKVSVSILAFSEPPNPSILTEQDHSIFNELVAMEDHYFTHGGASTDLAACLEELPSCSSITLVQKLGMFKEKSKCLKLFQRMLLPLEATERYQDRVHGSSDDRTMYGNVHYRNDILSSVLRSIARDTMFIHEFVLETEYEDLYILEDLAPPLLPHEISTAAFANIRTFELQVLDPGSYENDEEILVQLLAGMKHLTHFALIANSGSDRTNSSDLLDALSIPHLKSFRLVGMSFCASHFLDFMRKHADLLKE</sequence>
<dbReference type="PROSITE" id="PS50181">
    <property type="entry name" value="FBOX"/>
    <property type="match status" value="1"/>
</dbReference>
<gene>
    <name evidence="2" type="ORF">EJ08DRAFT_518730</name>
</gene>
<feature type="domain" description="F-box" evidence="1">
    <location>
        <begin position="2"/>
        <end position="48"/>
    </location>
</feature>
<dbReference type="Pfam" id="PF00646">
    <property type="entry name" value="F-box"/>
    <property type="match status" value="1"/>
</dbReference>
<accession>A0A9P4NHG0</accession>
<evidence type="ECO:0000313" key="3">
    <source>
        <dbReference type="Proteomes" id="UP000800235"/>
    </source>
</evidence>
<reference evidence="2" key="1">
    <citation type="journal article" date="2020" name="Stud. Mycol.">
        <title>101 Dothideomycetes genomes: a test case for predicting lifestyles and emergence of pathogens.</title>
        <authorList>
            <person name="Haridas S."/>
            <person name="Albert R."/>
            <person name="Binder M."/>
            <person name="Bloem J."/>
            <person name="Labutti K."/>
            <person name="Salamov A."/>
            <person name="Andreopoulos B."/>
            <person name="Baker S."/>
            <person name="Barry K."/>
            <person name="Bills G."/>
            <person name="Bluhm B."/>
            <person name="Cannon C."/>
            <person name="Castanera R."/>
            <person name="Culley D."/>
            <person name="Daum C."/>
            <person name="Ezra D."/>
            <person name="Gonzalez J."/>
            <person name="Henrissat B."/>
            <person name="Kuo A."/>
            <person name="Liang C."/>
            <person name="Lipzen A."/>
            <person name="Lutzoni F."/>
            <person name="Magnuson J."/>
            <person name="Mondo S."/>
            <person name="Nolan M."/>
            <person name="Ohm R."/>
            <person name="Pangilinan J."/>
            <person name="Park H.-J."/>
            <person name="Ramirez L."/>
            <person name="Alfaro M."/>
            <person name="Sun H."/>
            <person name="Tritt A."/>
            <person name="Yoshinaga Y."/>
            <person name="Zwiers L.-H."/>
            <person name="Turgeon B."/>
            <person name="Goodwin S."/>
            <person name="Spatafora J."/>
            <person name="Crous P."/>
            <person name="Grigoriev I."/>
        </authorList>
    </citation>
    <scope>NUCLEOTIDE SEQUENCE</scope>
    <source>
        <strain evidence="2">CBS 130266</strain>
    </source>
</reference>
<proteinExistence type="predicted"/>
<comment type="caution">
    <text evidence="2">The sequence shown here is derived from an EMBL/GenBank/DDBJ whole genome shotgun (WGS) entry which is preliminary data.</text>
</comment>